<name>A0A348MLI4_UNCW3</name>
<accession>A0A348MLI4</accession>
<dbReference type="AlphaFoldDB" id="A0A348MLI4"/>
<dbReference type="Gene3D" id="3.40.50.12140">
    <property type="entry name" value="Domain of unknown function DUF4159"/>
    <property type="match status" value="1"/>
</dbReference>
<dbReference type="Pfam" id="PF13709">
    <property type="entry name" value="DUF4159"/>
    <property type="match status" value="1"/>
</dbReference>
<dbReference type="Proteomes" id="UP000262454">
    <property type="component" value="Unassembled WGS sequence"/>
</dbReference>
<evidence type="ECO:0000313" key="4">
    <source>
        <dbReference type="Proteomes" id="UP000262454"/>
    </source>
</evidence>
<keyword evidence="1" id="KW-0472">Membrane</keyword>
<reference evidence="3 4" key="1">
    <citation type="journal article" date="2018" name="Nat. Biotechnol.">
        <title>A standardized bacterial taxonomy based on genome phylogeny substantially revises the tree of life.</title>
        <authorList>
            <person name="Parks D.H."/>
            <person name="Chuvochina M."/>
            <person name="Waite D.W."/>
            <person name="Rinke C."/>
            <person name="Skarshewski A."/>
            <person name="Chaumeil P.A."/>
            <person name="Hugenholtz P."/>
        </authorList>
    </citation>
    <scope>NUCLEOTIDE SEQUENCE [LARGE SCALE GENOMIC DNA]</scope>
    <source>
        <strain evidence="3">UBA7921</strain>
    </source>
</reference>
<feature type="domain" description="DUF4159" evidence="2">
    <location>
        <begin position="48"/>
        <end position="237"/>
    </location>
</feature>
<evidence type="ECO:0000259" key="2">
    <source>
        <dbReference type="Pfam" id="PF13709"/>
    </source>
</evidence>
<sequence>MFYRFKVLSGGKGVPYKRRILLEIFRLILLYSIAFFSINIFSFDFTPVRLKYDGGDWYNDPENLKLLSKFVNENTPLRMDTNEIVHEMSDKDIKKYPFLFMVGHGGLKYGKEDLQNLRDYILEGGFLLIDDDYGFDRDVRKFLSELFPDRELVKLSLDKNCELLNTFFKLEKFPKMHEHYPGPPEVYAIFVKDKIGVLFLYNTNISDGWTYPEKYKDPENKRIESFKIGANIVFYSLFK</sequence>
<dbReference type="InterPro" id="IPR025297">
    <property type="entry name" value="DUF4159"/>
</dbReference>
<organism evidence="3 4">
    <name type="scientific">candidate division WOR-3 bacterium</name>
    <dbReference type="NCBI Taxonomy" id="2052148"/>
    <lineage>
        <taxon>Bacteria</taxon>
        <taxon>Bacteria division WOR-3</taxon>
    </lineage>
</organism>
<keyword evidence="1" id="KW-1133">Transmembrane helix</keyword>
<dbReference type="EMBL" id="DMCX01000035">
    <property type="protein sequence ID" value="HAF07910.1"/>
    <property type="molecule type" value="Genomic_DNA"/>
</dbReference>
<evidence type="ECO:0000256" key="1">
    <source>
        <dbReference type="SAM" id="Phobius"/>
    </source>
</evidence>
<comment type="caution">
    <text evidence="3">The sequence shown here is derived from an EMBL/GenBank/DDBJ whole genome shotgun (WGS) entry which is preliminary data.</text>
</comment>
<evidence type="ECO:0000313" key="3">
    <source>
        <dbReference type="EMBL" id="HAF07910.1"/>
    </source>
</evidence>
<gene>
    <name evidence="3" type="ORF">DCG82_05860</name>
</gene>
<proteinExistence type="predicted"/>
<keyword evidence="1" id="KW-0812">Transmembrane</keyword>
<feature type="transmembrane region" description="Helical" evidence="1">
    <location>
        <begin position="20"/>
        <end position="41"/>
    </location>
</feature>
<protein>
    <recommendedName>
        <fullName evidence="2">DUF4159 domain-containing protein</fullName>
    </recommendedName>
</protein>